<dbReference type="HOGENOM" id="CLU_078478_0_0_4"/>
<dbReference type="RefSeq" id="WP_009117233.1">
    <property type="nucleotide sequence ID" value="NZ_JH165159.1"/>
</dbReference>
<evidence type="ECO:0000313" key="1">
    <source>
        <dbReference type="EMBL" id="EGZ44567.1"/>
    </source>
</evidence>
<evidence type="ECO:0008006" key="3">
    <source>
        <dbReference type="Google" id="ProtNLM"/>
    </source>
</evidence>
<proteinExistence type="predicted"/>
<reference evidence="1 2" key="1">
    <citation type="submission" date="2011-06" db="EMBL/GenBank/DDBJ databases">
        <authorList>
            <person name="Muzny D."/>
            <person name="Qin X."/>
            <person name="Deng J."/>
            <person name="Jiang H."/>
            <person name="Liu Y."/>
            <person name="Qu J."/>
            <person name="Song X.-Z."/>
            <person name="Zhang L."/>
            <person name="Thornton R."/>
            <person name="Coyle M."/>
            <person name="Francisco L."/>
            <person name="Jackson L."/>
            <person name="Javaid M."/>
            <person name="Korchina V."/>
            <person name="Kovar C."/>
            <person name="Mata R."/>
            <person name="Mathew T."/>
            <person name="Ngo R."/>
            <person name="Nguyen L."/>
            <person name="Nguyen N."/>
            <person name="Okwuonu G."/>
            <person name="Ongeri F."/>
            <person name="Pham C."/>
            <person name="Simmons D."/>
            <person name="Wilczek-Boney K."/>
            <person name="Hale W."/>
            <person name="Jakkamsetti A."/>
            <person name="Pham P."/>
            <person name="Ruth R."/>
            <person name="San Lucas F."/>
            <person name="Warren J."/>
            <person name="Zhang J."/>
            <person name="Zhao Z."/>
            <person name="Zhou C."/>
            <person name="Zhu D."/>
            <person name="Lee S."/>
            <person name="Bess C."/>
            <person name="Blankenburg K."/>
            <person name="Forbes L."/>
            <person name="Fu Q."/>
            <person name="Gubbala S."/>
            <person name="Hirani K."/>
            <person name="Jayaseelan J.C."/>
            <person name="Lara F."/>
            <person name="Munidasa M."/>
            <person name="Palculict T."/>
            <person name="Patil S."/>
            <person name="Pu L.-L."/>
            <person name="Saada N."/>
            <person name="Tang L."/>
            <person name="Weissenberger G."/>
            <person name="Zhu Y."/>
            <person name="Hemphill L."/>
            <person name="Shang Y."/>
            <person name="Youmans B."/>
            <person name="Ayvaz T."/>
            <person name="Ross M."/>
            <person name="Santibanez J."/>
            <person name="Aqrawi P."/>
            <person name="Gross S."/>
            <person name="Joshi V."/>
            <person name="Fowler G."/>
            <person name="Nazareth L."/>
            <person name="Reid J."/>
            <person name="Worley K."/>
            <person name="Petrosino J."/>
            <person name="Highlander S."/>
            <person name="Gibbs R."/>
        </authorList>
    </citation>
    <scope>NUCLEOTIDE SEQUENCE [LARGE SCALE GENOMIC DNA]</scope>
    <source>
        <strain evidence="1 2">9715</strain>
    </source>
</reference>
<dbReference type="Proteomes" id="UP000005336">
    <property type="component" value="Unassembled WGS sequence"/>
</dbReference>
<dbReference type="AlphaFoldDB" id="G4CSV2"/>
<gene>
    <name evidence="1" type="ORF">HMPREF9370_2093</name>
</gene>
<organism evidence="1 2">
    <name type="scientific">Neisseria wadsworthii 9715</name>
    <dbReference type="NCBI Taxonomy" id="1030841"/>
    <lineage>
        <taxon>Bacteria</taxon>
        <taxon>Pseudomonadati</taxon>
        <taxon>Pseudomonadota</taxon>
        <taxon>Betaproteobacteria</taxon>
        <taxon>Neisseriales</taxon>
        <taxon>Neisseriaceae</taxon>
        <taxon>Neisseria</taxon>
    </lineage>
</organism>
<keyword evidence="2" id="KW-1185">Reference proteome</keyword>
<dbReference type="OrthoDB" id="2215378at2"/>
<evidence type="ECO:0000313" key="2">
    <source>
        <dbReference type="Proteomes" id="UP000005336"/>
    </source>
</evidence>
<dbReference type="PATRIC" id="fig|1030841.3.peg.2084"/>
<dbReference type="EMBL" id="AGAZ01000070">
    <property type="protein sequence ID" value="EGZ44567.1"/>
    <property type="molecule type" value="Genomic_DNA"/>
</dbReference>
<protein>
    <recommendedName>
        <fullName evidence="3">DUF4145 domain-containing protein</fullName>
    </recommendedName>
</protein>
<comment type="caution">
    <text evidence="1">The sequence shown here is derived from an EMBL/GenBank/DDBJ whole genome shotgun (WGS) entry which is preliminary data.</text>
</comment>
<name>G4CSV2_9NEIS</name>
<dbReference type="STRING" id="1030841.HMPREF9370_2093"/>
<sequence>MTILPERYEDISKEILSDIFYLKGLSNRGRVTLIRQYAEILCRVLLKIDDHFYLGKFEQRLKKEIPEAILVADINCHVRNLTKLGNSATHLDKELKVVITDKDCESALNSLNFLISYLFIDYFRRYKFGIRSEAQRIISLLPPFIRVVILQGLYKEYGNNIAVIDKLFLAILKSEGENNAIKWVEEEKSNLMKLSCIEDGALDAYREQGIPEVVIQQIIFNAPQNMYEHCLQKLEEMKLAFPDLKFPYKTFEEAKAAYFFIIENEMKNCNSEIMELISLMDFIYIGRNID</sequence>
<accession>G4CSV2</accession>